<dbReference type="InterPro" id="IPR000823">
    <property type="entry name" value="Peroxidase_pln"/>
</dbReference>
<dbReference type="Pfam" id="PF00141">
    <property type="entry name" value="peroxidase"/>
    <property type="match status" value="1"/>
</dbReference>
<keyword evidence="10 16" id="KW-0408">Iron</keyword>
<comment type="similarity">
    <text evidence="19">Belongs to the peroxidase family. Classical plant (class III) peroxidase subfamily.</text>
</comment>
<evidence type="ECO:0000256" key="11">
    <source>
        <dbReference type="ARBA" id="ARBA00023157"/>
    </source>
</evidence>
<comment type="similarity">
    <text evidence="3">Belongs to the peroxidase family. Ascorbate peroxidase subfamily.</text>
</comment>
<keyword evidence="8 16" id="KW-0106">Calcium</keyword>
<dbReference type="CDD" id="cd00693">
    <property type="entry name" value="secretory_peroxidase"/>
    <property type="match status" value="1"/>
</dbReference>
<evidence type="ECO:0000259" key="20">
    <source>
        <dbReference type="PROSITE" id="PS50873"/>
    </source>
</evidence>
<keyword evidence="5 19" id="KW-0575">Peroxidase</keyword>
<gene>
    <name evidence="21" type="ORF">VNO77_23137</name>
</gene>
<evidence type="ECO:0000256" key="7">
    <source>
        <dbReference type="ARBA" id="ARBA00022723"/>
    </source>
</evidence>
<feature type="disulfide bond" evidence="18">
    <location>
        <begin position="118"/>
        <end position="322"/>
    </location>
</feature>
<dbReference type="EMBL" id="JAYMYQ010000005">
    <property type="protein sequence ID" value="KAK7328993.1"/>
    <property type="molecule type" value="Genomic_DNA"/>
</dbReference>
<evidence type="ECO:0000256" key="3">
    <source>
        <dbReference type="ARBA" id="ARBA00006873"/>
    </source>
</evidence>
<evidence type="ECO:0000256" key="6">
    <source>
        <dbReference type="ARBA" id="ARBA00022617"/>
    </source>
</evidence>
<evidence type="ECO:0000256" key="15">
    <source>
        <dbReference type="PIRSR" id="PIRSR600823-2"/>
    </source>
</evidence>
<comment type="caution">
    <text evidence="21">The sequence shown here is derived from an EMBL/GenBank/DDBJ whole genome shotgun (WGS) entry which is preliminary data.</text>
</comment>
<dbReference type="InterPro" id="IPR033905">
    <property type="entry name" value="Secretory_peroxidase"/>
</dbReference>
<dbReference type="PANTHER" id="PTHR31388:SF117">
    <property type="entry name" value="PEROXIDASE"/>
    <property type="match status" value="1"/>
</dbReference>
<sequence>MTMNSIAYFWLLNFLILSVGIRSQLTPDFYRTTCPDIFRIVRKEVQNAMKNEMRIGASLLRLHFHDCFVNGCDGSVLLDGDEDSEKFAVPNRNSARGFEVIDAIKSSVESACSGVVSCADILAIAARDSVLLSGGPFWFVQLGRRDGLISNGTLANVSIPSPFDTLDTIISKFDDVGLSLRDVVTLSGSHTIGRGRCAFFSNRLFNFSGTGEPDSTIETNTLSELQNLCPQSGDGNKSSVLDPNSVDLFDNHYFKNLLEGKGLLASDQILFSSNEAAATTKPLVQFYSDNQRIFFVEFAYAMIKMGNINPLTDFQGEIRKNCRFGNRDGFLGYSICFDQSIPLLNLPWTPNSVSVSIKYTEIQIKENSASLLQRIIMKLEVMVQTLAVSEFDDEKDEEAEHERTLDLKVIWKRTKE</sequence>
<dbReference type="GO" id="GO:0042744">
    <property type="term" value="P:hydrogen peroxide catabolic process"/>
    <property type="evidence" value="ECO:0007669"/>
    <property type="project" value="UniProtKB-KW"/>
</dbReference>
<comment type="subcellular location">
    <subcellularLocation>
        <location evidence="19">Secreted</location>
    </subcellularLocation>
</comment>
<dbReference type="InterPro" id="IPR019794">
    <property type="entry name" value="Peroxidases_AS"/>
</dbReference>
<dbReference type="PRINTS" id="PR00458">
    <property type="entry name" value="PEROXIDASE"/>
</dbReference>
<feature type="binding site" evidence="16">
    <location>
        <position position="242"/>
    </location>
    <ligand>
        <name>Ca(2+)</name>
        <dbReference type="ChEBI" id="CHEBI:29108"/>
        <label>2</label>
    </ligand>
</feature>
<feature type="binding site" evidence="16">
    <location>
        <position position="71"/>
    </location>
    <ligand>
        <name>Ca(2+)</name>
        <dbReference type="ChEBI" id="CHEBI:29108"/>
        <label>1</label>
    </ligand>
</feature>
<evidence type="ECO:0000256" key="10">
    <source>
        <dbReference type="ARBA" id="ARBA00023004"/>
    </source>
</evidence>
<dbReference type="GO" id="GO:0046872">
    <property type="term" value="F:metal ion binding"/>
    <property type="evidence" value="ECO:0007669"/>
    <property type="project" value="UniProtKB-UniRule"/>
</dbReference>
<dbReference type="PRINTS" id="PR00461">
    <property type="entry name" value="PLPEROXIDASE"/>
</dbReference>
<feature type="disulfide bond" evidence="18">
    <location>
        <begin position="197"/>
        <end position="229"/>
    </location>
</feature>
<evidence type="ECO:0000313" key="22">
    <source>
        <dbReference type="Proteomes" id="UP001367508"/>
    </source>
</evidence>
<evidence type="ECO:0000256" key="12">
    <source>
        <dbReference type="ARBA" id="ARBA00023180"/>
    </source>
</evidence>
<evidence type="ECO:0000256" key="14">
    <source>
        <dbReference type="PIRSR" id="PIRSR600823-1"/>
    </source>
</evidence>
<organism evidence="21 22">
    <name type="scientific">Canavalia gladiata</name>
    <name type="common">Sword bean</name>
    <name type="synonym">Dolichos gladiatus</name>
    <dbReference type="NCBI Taxonomy" id="3824"/>
    <lineage>
        <taxon>Eukaryota</taxon>
        <taxon>Viridiplantae</taxon>
        <taxon>Streptophyta</taxon>
        <taxon>Embryophyta</taxon>
        <taxon>Tracheophyta</taxon>
        <taxon>Spermatophyta</taxon>
        <taxon>Magnoliopsida</taxon>
        <taxon>eudicotyledons</taxon>
        <taxon>Gunneridae</taxon>
        <taxon>Pentapetalae</taxon>
        <taxon>rosids</taxon>
        <taxon>fabids</taxon>
        <taxon>Fabales</taxon>
        <taxon>Fabaceae</taxon>
        <taxon>Papilionoideae</taxon>
        <taxon>50 kb inversion clade</taxon>
        <taxon>NPAAA clade</taxon>
        <taxon>indigoferoid/millettioid clade</taxon>
        <taxon>Phaseoleae</taxon>
        <taxon>Canavalia</taxon>
    </lineage>
</organism>
<evidence type="ECO:0000256" key="1">
    <source>
        <dbReference type="ARBA" id="ARBA00000189"/>
    </source>
</evidence>
<feature type="binding site" description="axial binding residue" evidence="16">
    <location>
        <position position="190"/>
    </location>
    <ligand>
        <name>heme b</name>
        <dbReference type="ChEBI" id="CHEBI:60344"/>
    </ligand>
    <ligandPart>
        <name>Fe</name>
        <dbReference type="ChEBI" id="CHEBI:18248"/>
    </ligandPart>
</feature>
<dbReference type="InterPro" id="IPR002016">
    <property type="entry name" value="Haem_peroxidase"/>
</dbReference>
<dbReference type="Gene3D" id="1.10.520.10">
    <property type="match status" value="1"/>
</dbReference>
<feature type="binding site" evidence="16">
    <location>
        <position position="66"/>
    </location>
    <ligand>
        <name>Ca(2+)</name>
        <dbReference type="ChEBI" id="CHEBI:29108"/>
        <label>1</label>
    </ligand>
</feature>
<evidence type="ECO:0000256" key="19">
    <source>
        <dbReference type="RuleBase" id="RU362060"/>
    </source>
</evidence>
<dbReference type="Proteomes" id="UP001367508">
    <property type="component" value="Unassembled WGS sequence"/>
</dbReference>
<dbReference type="GO" id="GO:0006979">
    <property type="term" value="P:response to oxidative stress"/>
    <property type="evidence" value="ECO:0007669"/>
    <property type="project" value="UniProtKB-UniRule"/>
</dbReference>
<dbReference type="FunFam" id="1.10.420.10:FF:000001">
    <property type="entry name" value="Peroxidase"/>
    <property type="match status" value="1"/>
</dbReference>
<keyword evidence="22" id="KW-1185">Reference proteome</keyword>
<dbReference type="PROSITE" id="PS50873">
    <property type="entry name" value="PEROXIDASE_4"/>
    <property type="match status" value="1"/>
</dbReference>
<dbReference type="PROSITE" id="PS00435">
    <property type="entry name" value="PEROXIDASE_1"/>
    <property type="match status" value="1"/>
</dbReference>
<comment type="cofactor">
    <cofactor evidence="16 19">
        <name>Ca(2+)</name>
        <dbReference type="ChEBI" id="CHEBI:29108"/>
    </cofactor>
    <text evidence="16 19">Binds 2 calcium ions per subunit.</text>
</comment>
<keyword evidence="6 19" id="KW-0349">Heme</keyword>
<feature type="binding site" evidence="16">
    <location>
        <position position="75"/>
    </location>
    <ligand>
        <name>Ca(2+)</name>
        <dbReference type="ChEBI" id="CHEBI:29108"/>
        <label>1</label>
    </ligand>
</feature>
<dbReference type="AlphaFoldDB" id="A0AAN9L786"/>
<keyword evidence="11 18" id="KW-1015">Disulfide bond</keyword>
<dbReference type="GO" id="GO:0140825">
    <property type="term" value="F:lactoperoxidase activity"/>
    <property type="evidence" value="ECO:0007669"/>
    <property type="project" value="UniProtKB-EC"/>
</dbReference>
<dbReference type="EC" id="1.11.1.7" evidence="4 19"/>
<comment type="catalytic activity">
    <reaction evidence="1 19">
        <text>2 a phenolic donor + H2O2 = 2 a phenolic radical donor + 2 H2O</text>
        <dbReference type="Rhea" id="RHEA:56136"/>
        <dbReference type="ChEBI" id="CHEBI:15377"/>
        <dbReference type="ChEBI" id="CHEBI:16240"/>
        <dbReference type="ChEBI" id="CHEBI:139520"/>
        <dbReference type="ChEBI" id="CHEBI:139521"/>
        <dbReference type="EC" id="1.11.1.7"/>
    </reaction>
</comment>
<feature type="binding site" evidence="16">
    <location>
        <position position="250"/>
    </location>
    <ligand>
        <name>Ca(2+)</name>
        <dbReference type="ChEBI" id="CHEBI:29108"/>
        <label>2</label>
    </ligand>
</feature>
<feature type="site" description="Transition state stabilizer" evidence="17">
    <location>
        <position position="61"/>
    </location>
</feature>
<dbReference type="SUPFAM" id="SSF48113">
    <property type="entry name" value="Heme-dependent peroxidases"/>
    <property type="match status" value="1"/>
</dbReference>
<evidence type="ECO:0000256" key="2">
    <source>
        <dbReference type="ARBA" id="ARBA00002322"/>
    </source>
</evidence>
<feature type="binding site" evidence="15">
    <location>
        <position position="160"/>
    </location>
    <ligand>
        <name>substrate</name>
    </ligand>
</feature>
<keyword evidence="19" id="KW-0732">Signal</keyword>
<dbReference type="PANTHER" id="PTHR31388">
    <property type="entry name" value="PEROXIDASE 72-RELATED"/>
    <property type="match status" value="1"/>
</dbReference>
<feature type="signal peptide" evidence="19">
    <location>
        <begin position="1"/>
        <end position="23"/>
    </location>
</feature>
<evidence type="ECO:0000256" key="17">
    <source>
        <dbReference type="PIRSR" id="PIRSR600823-4"/>
    </source>
</evidence>
<dbReference type="FunFam" id="1.10.520.10:FF:000001">
    <property type="entry name" value="Peroxidase"/>
    <property type="match status" value="1"/>
</dbReference>
<protein>
    <recommendedName>
        <fullName evidence="4 19">Peroxidase</fullName>
        <ecNumber evidence="4 19">1.11.1.7</ecNumber>
    </recommendedName>
</protein>
<feature type="binding site" evidence="16">
    <location>
        <position position="69"/>
    </location>
    <ligand>
        <name>Ca(2+)</name>
        <dbReference type="ChEBI" id="CHEBI:29108"/>
        <label>1</label>
    </ligand>
</feature>
<feature type="disulfide bond" evidence="18">
    <location>
        <begin position="34"/>
        <end position="112"/>
    </location>
</feature>
<keyword evidence="13 19" id="KW-0376">Hydrogen peroxide</keyword>
<feature type="active site" description="Proton acceptor" evidence="14">
    <location>
        <position position="65"/>
    </location>
</feature>
<dbReference type="PROSITE" id="PS00436">
    <property type="entry name" value="PEROXIDASE_2"/>
    <property type="match status" value="1"/>
</dbReference>
<feature type="chain" id="PRO_5042668027" description="Peroxidase" evidence="19">
    <location>
        <begin position="24"/>
        <end position="416"/>
    </location>
</feature>
<feature type="domain" description="Plant heme peroxidase family profile" evidence="20">
    <location>
        <begin position="24"/>
        <end position="326"/>
    </location>
</feature>
<feature type="binding site" evidence="16">
    <location>
        <position position="191"/>
    </location>
    <ligand>
        <name>Ca(2+)</name>
        <dbReference type="ChEBI" id="CHEBI:29108"/>
        <label>2</label>
    </ligand>
</feature>
<reference evidence="21 22" key="1">
    <citation type="submission" date="2024-01" db="EMBL/GenBank/DDBJ databases">
        <title>The genomes of 5 underutilized Papilionoideae crops provide insights into root nodulation and disease resistanc.</title>
        <authorList>
            <person name="Jiang F."/>
        </authorList>
    </citation>
    <scope>NUCLEOTIDE SEQUENCE [LARGE SCALE GENOMIC DNA]</scope>
    <source>
        <strain evidence="21">LVBAO_FW01</strain>
        <tissue evidence="21">Leaves</tissue>
    </source>
</reference>
<dbReference type="Gene3D" id="1.10.420.10">
    <property type="entry name" value="Peroxidase, domain 2"/>
    <property type="match status" value="1"/>
</dbReference>
<dbReference type="GO" id="GO:0005576">
    <property type="term" value="C:extracellular region"/>
    <property type="evidence" value="ECO:0007669"/>
    <property type="project" value="UniProtKB-SubCell"/>
</dbReference>
<evidence type="ECO:0000256" key="5">
    <source>
        <dbReference type="ARBA" id="ARBA00022559"/>
    </source>
</evidence>
<dbReference type="InterPro" id="IPR010255">
    <property type="entry name" value="Haem_peroxidase_sf"/>
</dbReference>
<comment type="cofactor">
    <cofactor evidence="16 19">
        <name>heme b</name>
        <dbReference type="ChEBI" id="CHEBI:60344"/>
    </cofactor>
    <text evidence="16 19">Binds 1 heme b (iron(II)-protoporphyrin IX) group per subunit.</text>
</comment>
<dbReference type="GO" id="GO:0020037">
    <property type="term" value="F:heme binding"/>
    <property type="evidence" value="ECO:0007669"/>
    <property type="project" value="UniProtKB-UniRule"/>
</dbReference>
<evidence type="ECO:0000256" key="16">
    <source>
        <dbReference type="PIRSR" id="PIRSR600823-3"/>
    </source>
</evidence>
<evidence type="ECO:0000256" key="8">
    <source>
        <dbReference type="ARBA" id="ARBA00022837"/>
    </source>
</evidence>
<keyword evidence="12" id="KW-0325">Glycoprotein</keyword>
<comment type="function">
    <text evidence="2">Removal of H(2)O(2), oxidation of toxic reductants, biosynthesis and degradation of lignin, suberization, auxin catabolism, response to environmental stresses such as wounding, pathogen attack and oxidative stress. These functions might be dependent on each isozyme/isoform in each plant tissue.</text>
</comment>
<feature type="disulfide bond" evidence="18">
    <location>
        <begin position="67"/>
        <end position="72"/>
    </location>
</feature>
<evidence type="ECO:0000313" key="21">
    <source>
        <dbReference type="EMBL" id="KAK7328993.1"/>
    </source>
</evidence>
<evidence type="ECO:0000256" key="9">
    <source>
        <dbReference type="ARBA" id="ARBA00023002"/>
    </source>
</evidence>
<name>A0AAN9L786_CANGL</name>
<keyword evidence="7 16" id="KW-0479">Metal-binding</keyword>
<accession>A0AAN9L786</accession>
<evidence type="ECO:0000256" key="13">
    <source>
        <dbReference type="ARBA" id="ARBA00023324"/>
    </source>
</evidence>
<keyword evidence="9 19" id="KW-0560">Oxidoreductase</keyword>
<dbReference type="InterPro" id="IPR019793">
    <property type="entry name" value="Peroxidases_heam-ligand_BS"/>
</dbReference>
<proteinExistence type="inferred from homology"/>
<keyword evidence="19" id="KW-0964">Secreted</keyword>
<evidence type="ECO:0000256" key="4">
    <source>
        <dbReference type="ARBA" id="ARBA00012313"/>
    </source>
</evidence>
<feature type="binding site" evidence="16">
    <location>
        <position position="73"/>
    </location>
    <ligand>
        <name>Ca(2+)</name>
        <dbReference type="ChEBI" id="CHEBI:29108"/>
        <label>1</label>
    </ligand>
</feature>
<evidence type="ECO:0000256" key="18">
    <source>
        <dbReference type="PIRSR" id="PIRSR600823-5"/>
    </source>
</evidence>
<feature type="binding site" evidence="16">
    <location>
        <position position="85"/>
    </location>
    <ligand>
        <name>Ca(2+)</name>
        <dbReference type="ChEBI" id="CHEBI:29108"/>
        <label>1</label>
    </ligand>
</feature>